<keyword evidence="1" id="KW-1133">Transmembrane helix</keyword>
<dbReference type="AlphaFoldDB" id="A0A2H1VXL6"/>
<keyword evidence="1" id="KW-0472">Membrane</keyword>
<evidence type="ECO:0000256" key="1">
    <source>
        <dbReference type="SAM" id="Phobius"/>
    </source>
</evidence>
<protein>
    <submittedName>
        <fullName evidence="2">SFRICE_023104</fullName>
    </submittedName>
</protein>
<accession>A0A2H1VXL6</accession>
<sequence>MTPPALVVQTYLLHLALPPAHSRNGPSLSSESGGTPPGYGGMVLVVLCVAAVDGSAVLSVALVTVLLACRNIG</sequence>
<name>A0A2H1VXL6_SPOFR</name>
<organism evidence="2">
    <name type="scientific">Spodoptera frugiperda</name>
    <name type="common">Fall armyworm</name>
    <dbReference type="NCBI Taxonomy" id="7108"/>
    <lineage>
        <taxon>Eukaryota</taxon>
        <taxon>Metazoa</taxon>
        <taxon>Ecdysozoa</taxon>
        <taxon>Arthropoda</taxon>
        <taxon>Hexapoda</taxon>
        <taxon>Insecta</taxon>
        <taxon>Pterygota</taxon>
        <taxon>Neoptera</taxon>
        <taxon>Endopterygota</taxon>
        <taxon>Lepidoptera</taxon>
        <taxon>Glossata</taxon>
        <taxon>Ditrysia</taxon>
        <taxon>Noctuoidea</taxon>
        <taxon>Noctuidae</taxon>
        <taxon>Amphipyrinae</taxon>
        <taxon>Spodoptera</taxon>
    </lineage>
</organism>
<gene>
    <name evidence="2" type="ORF">SFRICE_023104</name>
</gene>
<keyword evidence="1" id="KW-0812">Transmembrane</keyword>
<proteinExistence type="predicted"/>
<dbReference type="EMBL" id="ODYU01004891">
    <property type="protein sequence ID" value="SOQ45232.1"/>
    <property type="molecule type" value="Genomic_DNA"/>
</dbReference>
<feature type="transmembrane region" description="Helical" evidence="1">
    <location>
        <begin position="38"/>
        <end position="69"/>
    </location>
</feature>
<reference evidence="2" key="1">
    <citation type="submission" date="2016-07" db="EMBL/GenBank/DDBJ databases">
        <authorList>
            <person name="Bretaudeau A."/>
        </authorList>
    </citation>
    <scope>NUCLEOTIDE SEQUENCE</scope>
    <source>
        <strain evidence="2">Rice</strain>
        <tissue evidence="2">Whole body</tissue>
    </source>
</reference>
<evidence type="ECO:0000313" key="2">
    <source>
        <dbReference type="EMBL" id="SOQ45232.1"/>
    </source>
</evidence>